<keyword evidence="4" id="KW-1185">Reference proteome</keyword>
<dbReference type="CDD" id="cd03801">
    <property type="entry name" value="GT4_PimA-like"/>
    <property type="match status" value="1"/>
</dbReference>
<dbReference type="Pfam" id="PF00534">
    <property type="entry name" value="Glycos_transf_1"/>
    <property type="match status" value="1"/>
</dbReference>
<feature type="domain" description="Glycosyl transferase family 1" evidence="2">
    <location>
        <begin position="195"/>
        <end position="353"/>
    </location>
</feature>
<dbReference type="SUPFAM" id="SSF53756">
    <property type="entry name" value="UDP-Glycosyltransferase/glycogen phosphorylase"/>
    <property type="match status" value="1"/>
</dbReference>
<reference evidence="4" key="1">
    <citation type="journal article" date="2019" name="Int. J. Syst. Evol. Microbiol.">
        <title>The Global Catalogue of Microorganisms (GCM) 10K type strain sequencing project: providing services to taxonomists for standard genome sequencing and annotation.</title>
        <authorList>
            <consortium name="The Broad Institute Genomics Platform"/>
            <consortium name="The Broad Institute Genome Sequencing Center for Infectious Disease"/>
            <person name="Wu L."/>
            <person name="Ma J."/>
        </authorList>
    </citation>
    <scope>NUCLEOTIDE SEQUENCE [LARGE SCALE GENOMIC DNA]</scope>
    <source>
        <strain evidence="4">JCM 17068</strain>
    </source>
</reference>
<evidence type="ECO:0000313" key="3">
    <source>
        <dbReference type="EMBL" id="GAA4051068.1"/>
    </source>
</evidence>
<evidence type="ECO:0000259" key="2">
    <source>
        <dbReference type="Pfam" id="PF00534"/>
    </source>
</evidence>
<name>A0ABP7URR3_9FLAO</name>
<accession>A0ABP7URR3</accession>
<sequence length="378" mass="43587">MKSKLKIAFLTSTDPNDRKSWSGIHYKMLEGLKNHFEIVDAIGPINNVFIKALGIINRITLFIFSKRYNHRHSFFKSFLSAKIIKHRLKKQNYDFIFAPSVPAEIALLKTDIPILYTSDSSFGQLNNYYEGFTKLFDFSIKESNINQKKTIQKAAILSYSSHWAANYVNEFYKPQGKVFVNAYGANINEENINYKPKTIDKNKEIKLLFIGVEWERKGGKIIFETFLELLKNYNVKLTVCGCIPPVKHQSMTVIPFLNKNDKNDFKKFNSLMEESHFLFVPSKAECYGIVFCEASAYGVPSISRNTGGISGAVQNNINGILLEPKETFQAYVEVFHNLIENPLNYEKLSQSSRDLYLNKLNWKVWSKEISNLIINYKK</sequence>
<evidence type="ECO:0000256" key="1">
    <source>
        <dbReference type="ARBA" id="ARBA00022679"/>
    </source>
</evidence>
<proteinExistence type="predicted"/>
<dbReference type="PANTHER" id="PTHR46401:SF2">
    <property type="entry name" value="GLYCOSYLTRANSFERASE WBBK-RELATED"/>
    <property type="match status" value="1"/>
</dbReference>
<protein>
    <recommendedName>
        <fullName evidence="2">Glycosyl transferase family 1 domain-containing protein</fullName>
    </recommendedName>
</protein>
<gene>
    <name evidence="3" type="ORF">GCM10022388_16490</name>
</gene>
<evidence type="ECO:0000313" key="4">
    <source>
        <dbReference type="Proteomes" id="UP001500426"/>
    </source>
</evidence>
<dbReference type="EMBL" id="BAABCS010000016">
    <property type="protein sequence ID" value="GAA4051068.1"/>
    <property type="molecule type" value="Genomic_DNA"/>
</dbReference>
<organism evidence="3 4">
    <name type="scientific">Flavobacterium chungnamense</name>
    <dbReference type="NCBI Taxonomy" id="706182"/>
    <lineage>
        <taxon>Bacteria</taxon>
        <taxon>Pseudomonadati</taxon>
        <taxon>Bacteroidota</taxon>
        <taxon>Flavobacteriia</taxon>
        <taxon>Flavobacteriales</taxon>
        <taxon>Flavobacteriaceae</taxon>
        <taxon>Flavobacterium</taxon>
    </lineage>
</organism>
<dbReference type="Proteomes" id="UP001500426">
    <property type="component" value="Unassembled WGS sequence"/>
</dbReference>
<keyword evidence="1" id="KW-0808">Transferase</keyword>
<dbReference type="Gene3D" id="3.40.50.2000">
    <property type="entry name" value="Glycogen Phosphorylase B"/>
    <property type="match status" value="2"/>
</dbReference>
<dbReference type="PANTHER" id="PTHR46401">
    <property type="entry name" value="GLYCOSYLTRANSFERASE WBBK-RELATED"/>
    <property type="match status" value="1"/>
</dbReference>
<comment type="caution">
    <text evidence="3">The sequence shown here is derived from an EMBL/GenBank/DDBJ whole genome shotgun (WGS) entry which is preliminary data.</text>
</comment>
<dbReference type="InterPro" id="IPR001296">
    <property type="entry name" value="Glyco_trans_1"/>
</dbReference>
<dbReference type="RefSeq" id="WP_345093444.1">
    <property type="nucleotide sequence ID" value="NZ_BAABCS010000016.1"/>
</dbReference>